<dbReference type="Proteomes" id="UP000076481">
    <property type="component" value="Unassembled WGS sequence"/>
</dbReference>
<proteinExistence type="inferred from homology"/>
<dbReference type="EMBL" id="LVWG01000007">
    <property type="protein sequence ID" value="KZK75201.1"/>
    <property type="molecule type" value="Genomic_DNA"/>
</dbReference>
<dbReference type="SUPFAM" id="SSF53756">
    <property type="entry name" value="UDP-Glycosyltransferase/glycogen phosphorylase"/>
    <property type="match status" value="1"/>
</dbReference>
<evidence type="ECO:0000256" key="1">
    <source>
        <dbReference type="ARBA" id="ARBA00022676"/>
    </source>
</evidence>
<name>A0A165MFY4_PELLU</name>
<dbReference type="CDD" id="cd03789">
    <property type="entry name" value="GT9_LPS_heptosyltransferase"/>
    <property type="match status" value="1"/>
</dbReference>
<dbReference type="Gene3D" id="3.40.50.2000">
    <property type="entry name" value="Glycogen Phosphorylase B"/>
    <property type="match status" value="2"/>
</dbReference>
<sequence>MKSRSAILLPNWIGDLLLALSVAERLPARRRAETTLLIPKKMGGLVGLLSELPQIAFDRADSAERSRTLESVQSAGFSAIYLLPYSFSSAWFAFQAGIPVRWGLSREMRGLLLTERLPGRLRDKSQHITQEYAEILQVPYCEPEAWGGKAVPADEHYRGVVVYCPGAAYGPAKRWPHFAELARLQAGERVVVLGTAADSDEAYKVAAAAPGRVEDLTGKTSLVEAAGIMAAAKAVVSNDSGLMHLAGYVGTPLIGLFGSTSPVWTRPLGSRSVIMQSTEPCAPCFQRTCRYGHYRCQENLLPSMVAEALEEIGGSGL</sequence>
<dbReference type="AlphaFoldDB" id="A0A165MFY4"/>
<evidence type="ECO:0000313" key="7">
    <source>
        <dbReference type="Proteomes" id="UP000076481"/>
    </source>
</evidence>
<dbReference type="EC" id="2.4.99.24" evidence="4"/>
<dbReference type="InterPro" id="IPR011910">
    <property type="entry name" value="RfaF"/>
</dbReference>
<dbReference type="InterPro" id="IPR002201">
    <property type="entry name" value="Glyco_trans_9"/>
</dbReference>
<dbReference type="PANTHER" id="PTHR30160:SF7">
    <property type="entry name" value="ADP-HEPTOSE--LPS HEPTOSYLTRANSFERASE 2"/>
    <property type="match status" value="1"/>
</dbReference>
<evidence type="ECO:0000256" key="4">
    <source>
        <dbReference type="ARBA" id="ARBA00044042"/>
    </source>
</evidence>
<organism evidence="6 7">
    <name type="scientific">Pelodictyon luteolum</name>
    <dbReference type="NCBI Taxonomy" id="1100"/>
    <lineage>
        <taxon>Bacteria</taxon>
        <taxon>Pseudomonadati</taxon>
        <taxon>Chlorobiota</taxon>
        <taxon>Chlorobiia</taxon>
        <taxon>Chlorobiales</taxon>
        <taxon>Chlorobiaceae</taxon>
        <taxon>Chlorobium/Pelodictyon group</taxon>
        <taxon>Pelodictyon</taxon>
    </lineage>
</organism>
<reference evidence="6 7" key="1">
    <citation type="submission" date="2016-03" db="EMBL/GenBank/DDBJ databases">
        <title>Speciation and ecological success in dimly lit waters: horizontal gene transfer in a green sulfur bacteria bloom unveiled by metagenomic assembly.</title>
        <authorList>
            <person name="Llorens-Mares T."/>
            <person name="Liu Z."/>
            <person name="Allen L.Z."/>
            <person name="Rusch D.B."/>
            <person name="Craig M.T."/>
            <person name="Dupont C.L."/>
            <person name="Bryant D.A."/>
            <person name="Casamayor E.O."/>
        </authorList>
    </citation>
    <scope>NUCLEOTIDE SEQUENCE [LARGE SCALE GENOMIC DNA]</scope>
    <source>
        <strain evidence="6">CIII</strain>
    </source>
</reference>
<evidence type="ECO:0000313" key="6">
    <source>
        <dbReference type="EMBL" id="KZK75201.1"/>
    </source>
</evidence>
<comment type="similarity">
    <text evidence="3">Belongs to the glycosyltransferase 9 family.</text>
</comment>
<keyword evidence="2 6" id="KW-0808">Transferase</keyword>
<protein>
    <recommendedName>
        <fullName evidence="4">lipopolysaccharide heptosyltransferase II</fullName>
        <ecNumber evidence="4">2.4.99.24</ecNumber>
    </recommendedName>
</protein>
<accession>A0A165MFY4</accession>
<comment type="catalytic activity">
    <reaction evidence="5">
        <text>an L-alpha-D-Hep-(1-&gt;5)-[alpha-Kdo-(2-&gt;4)]-alpha-Kdo-(2-&gt;6)-lipid A + ADP-L-glycero-beta-D-manno-heptose = an L-alpha-D-Hep-(1-&gt;3)-L-alpha-D-Hep-(1-&gt;5)-[alpha-Kdo-(2-&gt;4)]-alpha-Kdo-(2-&gt;6)-lipid A + ADP + H(+)</text>
        <dbReference type="Rhea" id="RHEA:74071"/>
        <dbReference type="ChEBI" id="CHEBI:15378"/>
        <dbReference type="ChEBI" id="CHEBI:61506"/>
        <dbReference type="ChEBI" id="CHEBI:193068"/>
        <dbReference type="ChEBI" id="CHEBI:193069"/>
        <dbReference type="ChEBI" id="CHEBI:456216"/>
        <dbReference type="EC" id="2.4.99.24"/>
    </reaction>
</comment>
<dbReference type="GO" id="GO:0009244">
    <property type="term" value="P:lipopolysaccharide core region biosynthetic process"/>
    <property type="evidence" value="ECO:0007669"/>
    <property type="project" value="TreeGrafter"/>
</dbReference>
<keyword evidence="1" id="KW-0328">Glycosyltransferase</keyword>
<dbReference type="NCBIfam" id="TIGR02195">
    <property type="entry name" value="heptsyl_trn_II"/>
    <property type="match status" value="1"/>
</dbReference>
<dbReference type="RefSeq" id="WP_303680675.1">
    <property type="nucleotide sequence ID" value="NZ_LVWG01000007.1"/>
</dbReference>
<gene>
    <name evidence="6" type="ORF">A3K90_08620</name>
</gene>
<dbReference type="PANTHER" id="PTHR30160">
    <property type="entry name" value="TETRAACYLDISACCHARIDE 4'-KINASE-RELATED"/>
    <property type="match status" value="1"/>
</dbReference>
<dbReference type="GO" id="GO:0008713">
    <property type="term" value="F:ADP-heptose-lipopolysaccharide heptosyltransferase activity"/>
    <property type="evidence" value="ECO:0007669"/>
    <property type="project" value="UniProtKB-EC"/>
</dbReference>
<evidence type="ECO:0000256" key="2">
    <source>
        <dbReference type="ARBA" id="ARBA00022679"/>
    </source>
</evidence>
<evidence type="ECO:0000256" key="5">
    <source>
        <dbReference type="ARBA" id="ARBA00047503"/>
    </source>
</evidence>
<evidence type="ECO:0000256" key="3">
    <source>
        <dbReference type="ARBA" id="ARBA00043995"/>
    </source>
</evidence>
<dbReference type="InterPro" id="IPR051199">
    <property type="entry name" value="LPS_LOS_Heptosyltrfase"/>
</dbReference>
<dbReference type="GO" id="GO:0005829">
    <property type="term" value="C:cytosol"/>
    <property type="evidence" value="ECO:0007669"/>
    <property type="project" value="TreeGrafter"/>
</dbReference>
<dbReference type="Pfam" id="PF01075">
    <property type="entry name" value="Glyco_transf_9"/>
    <property type="match status" value="1"/>
</dbReference>
<comment type="caution">
    <text evidence="6">The sequence shown here is derived from an EMBL/GenBank/DDBJ whole genome shotgun (WGS) entry which is preliminary data.</text>
</comment>